<feature type="domain" description="ABC transporter" evidence="5">
    <location>
        <begin position="12"/>
        <end position="240"/>
    </location>
</feature>
<dbReference type="GO" id="GO:0016887">
    <property type="term" value="F:ATP hydrolysis activity"/>
    <property type="evidence" value="ECO:0007669"/>
    <property type="project" value="InterPro"/>
</dbReference>
<keyword evidence="7" id="KW-1185">Reference proteome</keyword>
<evidence type="ECO:0000259" key="5">
    <source>
        <dbReference type="PROSITE" id="PS50893"/>
    </source>
</evidence>
<comment type="similarity">
    <text evidence="1">Belongs to the ABC transporter superfamily.</text>
</comment>
<evidence type="ECO:0000256" key="4">
    <source>
        <dbReference type="ARBA" id="ARBA00022840"/>
    </source>
</evidence>
<evidence type="ECO:0000256" key="3">
    <source>
        <dbReference type="ARBA" id="ARBA00022741"/>
    </source>
</evidence>
<dbReference type="InterPro" id="IPR003439">
    <property type="entry name" value="ABC_transporter-like_ATP-bd"/>
</dbReference>
<dbReference type="PANTHER" id="PTHR43335:SF4">
    <property type="entry name" value="ABC TRANSPORTER, ATP-BINDING PROTEIN"/>
    <property type="match status" value="1"/>
</dbReference>
<proteinExistence type="inferred from homology"/>
<dbReference type="GO" id="GO:0005524">
    <property type="term" value="F:ATP binding"/>
    <property type="evidence" value="ECO:0007669"/>
    <property type="project" value="UniProtKB-KW"/>
</dbReference>
<dbReference type="PANTHER" id="PTHR43335">
    <property type="entry name" value="ABC TRANSPORTER, ATP-BINDING PROTEIN"/>
    <property type="match status" value="1"/>
</dbReference>
<comment type="caution">
    <text evidence="6">The sequence shown here is derived from an EMBL/GenBank/DDBJ whole genome shotgun (WGS) entry which is preliminary data.</text>
</comment>
<dbReference type="InterPro" id="IPR003593">
    <property type="entry name" value="AAA+_ATPase"/>
</dbReference>
<dbReference type="STRING" id="1844972.A7K91_12505"/>
<dbReference type="InterPro" id="IPR027417">
    <property type="entry name" value="P-loop_NTPase"/>
</dbReference>
<dbReference type="OrthoDB" id="9804819at2"/>
<dbReference type="InterPro" id="IPR017871">
    <property type="entry name" value="ABC_transporter-like_CS"/>
</dbReference>
<dbReference type="EMBL" id="LYPA01000065">
    <property type="protein sequence ID" value="OBR64499.1"/>
    <property type="molecule type" value="Genomic_DNA"/>
</dbReference>
<reference evidence="6 7" key="1">
    <citation type="submission" date="2016-05" db="EMBL/GenBank/DDBJ databases">
        <title>Paenibacillus oryzae. sp. nov., isolated from the rice root.</title>
        <authorList>
            <person name="Zhang J."/>
            <person name="Zhang X."/>
        </authorList>
    </citation>
    <scope>NUCLEOTIDE SEQUENCE [LARGE SCALE GENOMIC DNA]</scope>
    <source>
        <strain evidence="6 7">1DrF-4</strain>
    </source>
</reference>
<dbReference type="PROSITE" id="PS50893">
    <property type="entry name" value="ABC_TRANSPORTER_2"/>
    <property type="match status" value="1"/>
</dbReference>
<dbReference type="Gene3D" id="3.40.50.300">
    <property type="entry name" value="P-loop containing nucleotide triphosphate hydrolases"/>
    <property type="match status" value="1"/>
</dbReference>
<name>A0A1A5YFZ4_9BACL</name>
<keyword evidence="3" id="KW-0547">Nucleotide-binding</keyword>
<dbReference type="Pfam" id="PF00005">
    <property type="entry name" value="ABC_tran"/>
    <property type="match status" value="1"/>
</dbReference>
<dbReference type="AlphaFoldDB" id="A0A1A5YFZ4"/>
<organism evidence="6 7">
    <name type="scientific">Paenibacillus oryzae</name>
    <dbReference type="NCBI Taxonomy" id="1844972"/>
    <lineage>
        <taxon>Bacteria</taxon>
        <taxon>Bacillati</taxon>
        <taxon>Bacillota</taxon>
        <taxon>Bacilli</taxon>
        <taxon>Bacillales</taxon>
        <taxon>Paenibacillaceae</taxon>
        <taxon>Paenibacillus</taxon>
    </lineage>
</organism>
<dbReference type="PROSITE" id="PS00211">
    <property type="entry name" value="ABC_TRANSPORTER_1"/>
    <property type="match status" value="1"/>
</dbReference>
<evidence type="ECO:0000313" key="6">
    <source>
        <dbReference type="EMBL" id="OBR64499.1"/>
    </source>
</evidence>
<sequence>MEEETGMEQPIVQLKNLTKVIGKRKIIDNLSLDVTRGQVFGFLGPNGSGKTTTIRMMVGLISITSGEIFINGLSVKQNFEQAIRHVGAIVENPEMYKYLTGWQNLIHFARMIPGVTEHRVKEIVQMVGLEGRIHDKVKTYSLGMRQRLGVAQAMLHKPGLLILDEPTNGLDPAGIRELRDYLRRLAKEENITVFVSSHLLSEMELMCDQVAIIQNGRLIDIRNLEHGSKGDQAMRVLFEVNAEQPAHAALTARGKQAEMVAPGVVAVFAQREEIAEANEILVSSGVKVYGIRQQVKTLEDQFLEITGGEQRV</sequence>
<keyword evidence="4 6" id="KW-0067">ATP-binding</keyword>
<keyword evidence="2" id="KW-0813">Transport</keyword>
<dbReference type="SUPFAM" id="SSF52540">
    <property type="entry name" value="P-loop containing nucleoside triphosphate hydrolases"/>
    <property type="match status" value="1"/>
</dbReference>
<dbReference type="SMART" id="SM00382">
    <property type="entry name" value="AAA"/>
    <property type="match status" value="1"/>
</dbReference>
<evidence type="ECO:0000256" key="1">
    <source>
        <dbReference type="ARBA" id="ARBA00005417"/>
    </source>
</evidence>
<dbReference type="Proteomes" id="UP000092024">
    <property type="component" value="Unassembled WGS sequence"/>
</dbReference>
<gene>
    <name evidence="6" type="ORF">A7K91_12505</name>
</gene>
<evidence type="ECO:0000313" key="7">
    <source>
        <dbReference type="Proteomes" id="UP000092024"/>
    </source>
</evidence>
<protein>
    <submittedName>
        <fullName evidence="6">Bacitracin ABC transporter ATP-binding protein</fullName>
    </submittedName>
</protein>
<accession>A0A1A5YFZ4</accession>
<evidence type="ECO:0000256" key="2">
    <source>
        <dbReference type="ARBA" id="ARBA00022448"/>
    </source>
</evidence>